<proteinExistence type="predicted"/>
<sequence length="183" mass="19224">MATRCFSPPLSTRPRSPTLQKSESGNGGLCRTKPQTPLRLWETRTGAIQRSYNHGSPANDELANNTGNDVVKSGSTCILRSDPIPRIVIAKTAEVVGGAKDGEHDGLAAQFRFRAVGHDLGTHRNVFPRIGLGHGDACVMGRAGAAPCCSSSDDAGSGSCSRSCLCSFDVDKNGEQPGFGRVP</sequence>
<dbReference type="EMBL" id="JAULSN010000009">
    <property type="protein sequence ID" value="KAK3364840.1"/>
    <property type="molecule type" value="Genomic_DNA"/>
</dbReference>
<reference evidence="2" key="1">
    <citation type="journal article" date="2023" name="Mol. Phylogenet. Evol.">
        <title>Genome-scale phylogeny and comparative genomics of the fungal order Sordariales.</title>
        <authorList>
            <person name="Hensen N."/>
            <person name="Bonometti L."/>
            <person name="Westerberg I."/>
            <person name="Brannstrom I.O."/>
            <person name="Guillou S."/>
            <person name="Cros-Aarteil S."/>
            <person name="Calhoun S."/>
            <person name="Haridas S."/>
            <person name="Kuo A."/>
            <person name="Mondo S."/>
            <person name="Pangilinan J."/>
            <person name="Riley R."/>
            <person name="LaButti K."/>
            <person name="Andreopoulos B."/>
            <person name="Lipzen A."/>
            <person name="Chen C."/>
            <person name="Yan M."/>
            <person name="Daum C."/>
            <person name="Ng V."/>
            <person name="Clum A."/>
            <person name="Steindorff A."/>
            <person name="Ohm R.A."/>
            <person name="Martin F."/>
            <person name="Silar P."/>
            <person name="Natvig D.O."/>
            <person name="Lalanne C."/>
            <person name="Gautier V."/>
            <person name="Ament-Velasquez S.L."/>
            <person name="Kruys A."/>
            <person name="Hutchinson M.I."/>
            <person name="Powell A.J."/>
            <person name="Barry K."/>
            <person name="Miller A.N."/>
            <person name="Grigoriev I.V."/>
            <person name="Debuchy R."/>
            <person name="Gladieux P."/>
            <person name="Hiltunen Thoren M."/>
            <person name="Johannesson H."/>
        </authorList>
    </citation>
    <scope>NUCLEOTIDE SEQUENCE</scope>
    <source>
        <strain evidence="2">CBS 958.72</strain>
    </source>
</reference>
<feature type="compositionally biased region" description="Low complexity" evidence="1">
    <location>
        <begin position="7"/>
        <end position="19"/>
    </location>
</feature>
<reference evidence="2" key="2">
    <citation type="submission" date="2023-06" db="EMBL/GenBank/DDBJ databases">
        <authorList>
            <consortium name="Lawrence Berkeley National Laboratory"/>
            <person name="Haridas S."/>
            <person name="Hensen N."/>
            <person name="Bonometti L."/>
            <person name="Westerberg I."/>
            <person name="Brannstrom I.O."/>
            <person name="Guillou S."/>
            <person name="Cros-Aarteil S."/>
            <person name="Calhoun S."/>
            <person name="Kuo A."/>
            <person name="Mondo S."/>
            <person name="Pangilinan J."/>
            <person name="Riley R."/>
            <person name="Labutti K."/>
            <person name="Andreopoulos B."/>
            <person name="Lipzen A."/>
            <person name="Chen C."/>
            <person name="Yanf M."/>
            <person name="Daum C."/>
            <person name="Ng V."/>
            <person name="Clum A."/>
            <person name="Steindorff A."/>
            <person name="Ohm R."/>
            <person name="Martin F."/>
            <person name="Silar P."/>
            <person name="Natvig D."/>
            <person name="Lalanne C."/>
            <person name="Gautier V."/>
            <person name="Ament-Velasquez S.L."/>
            <person name="Kruys A."/>
            <person name="Hutchinson M.I."/>
            <person name="Powell A.J."/>
            <person name="Barry K."/>
            <person name="Miller A.N."/>
            <person name="Grigoriev I.V."/>
            <person name="Debuchy R."/>
            <person name="Gladieux P."/>
            <person name="Thoren M.H."/>
            <person name="Johannesson H."/>
        </authorList>
    </citation>
    <scope>NUCLEOTIDE SEQUENCE</scope>
    <source>
        <strain evidence="2">CBS 958.72</strain>
    </source>
</reference>
<organism evidence="2 3">
    <name type="scientific">Lasiosphaeria ovina</name>
    <dbReference type="NCBI Taxonomy" id="92902"/>
    <lineage>
        <taxon>Eukaryota</taxon>
        <taxon>Fungi</taxon>
        <taxon>Dikarya</taxon>
        <taxon>Ascomycota</taxon>
        <taxon>Pezizomycotina</taxon>
        <taxon>Sordariomycetes</taxon>
        <taxon>Sordariomycetidae</taxon>
        <taxon>Sordariales</taxon>
        <taxon>Lasiosphaeriaceae</taxon>
        <taxon>Lasiosphaeria</taxon>
    </lineage>
</organism>
<accession>A0AAE0JVN4</accession>
<feature type="region of interest" description="Disordered" evidence="1">
    <location>
        <begin position="1"/>
        <end position="34"/>
    </location>
</feature>
<gene>
    <name evidence="2" type="ORF">B0T24DRAFT_712123</name>
</gene>
<keyword evidence="3" id="KW-1185">Reference proteome</keyword>
<dbReference type="AlphaFoldDB" id="A0AAE0JVN4"/>
<dbReference type="Proteomes" id="UP001287356">
    <property type="component" value="Unassembled WGS sequence"/>
</dbReference>
<evidence type="ECO:0000313" key="3">
    <source>
        <dbReference type="Proteomes" id="UP001287356"/>
    </source>
</evidence>
<protein>
    <submittedName>
        <fullName evidence="2">Uncharacterized protein</fullName>
    </submittedName>
</protein>
<name>A0AAE0JVN4_9PEZI</name>
<evidence type="ECO:0000313" key="2">
    <source>
        <dbReference type="EMBL" id="KAK3364840.1"/>
    </source>
</evidence>
<comment type="caution">
    <text evidence="2">The sequence shown here is derived from an EMBL/GenBank/DDBJ whole genome shotgun (WGS) entry which is preliminary data.</text>
</comment>
<evidence type="ECO:0000256" key="1">
    <source>
        <dbReference type="SAM" id="MobiDB-lite"/>
    </source>
</evidence>